<keyword evidence="2" id="KW-0472">Membrane</keyword>
<organism evidence="3 4">
    <name type="scientific">Arsenicicoccus piscis</name>
    <dbReference type="NCBI Taxonomy" id="673954"/>
    <lineage>
        <taxon>Bacteria</taxon>
        <taxon>Bacillati</taxon>
        <taxon>Actinomycetota</taxon>
        <taxon>Actinomycetes</taxon>
        <taxon>Micrococcales</taxon>
        <taxon>Intrasporangiaceae</taxon>
        <taxon>Arsenicicoccus</taxon>
    </lineage>
</organism>
<feature type="compositionally biased region" description="Basic and acidic residues" evidence="1">
    <location>
        <begin position="34"/>
        <end position="61"/>
    </location>
</feature>
<proteinExistence type="predicted"/>
<feature type="region of interest" description="Disordered" evidence="1">
    <location>
        <begin position="1"/>
        <end position="61"/>
    </location>
</feature>
<dbReference type="InterPro" id="IPR021403">
    <property type="entry name" value="DUF3043"/>
</dbReference>
<name>A0ABQ6HLT2_9MICO</name>
<evidence type="ECO:0008006" key="5">
    <source>
        <dbReference type="Google" id="ProtNLM"/>
    </source>
</evidence>
<evidence type="ECO:0000256" key="2">
    <source>
        <dbReference type="SAM" id="Phobius"/>
    </source>
</evidence>
<keyword evidence="4" id="KW-1185">Reference proteome</keyword>
<gene>
    <name evidence="3" type="ORF">GCM10025862_14110</name>
</gene>
<evidence type="ECO:0000313" key="4">
    <source>
        <dbReference type="Proteomes" id="UP001157109"/>
    </source>
</evidence>
<dbReference type="EMBL" id="BSUJ01000001">
    <property type="protein sequence ID" value="GMA19390.1"/>
    <property type="molecule type" value="Genomic_DNA"/>
</dbReference>
<dbReference type="Pfam" id="PF11241">
    <property type="entry name" value="DUF3043"/>
    <property type="match status" value="1"/>
</dbReference>
<sequence>MFGRQKKKDETLQEQLSTQSEPARPGAKGRPTPKRRDQEAARRRPIVPEDRKAAAKGDRAAAREARVKQNAAMMRGEQWALMPRDRGPERQFIRDYVDARWNIAEFAMPVLLVAMVMSLFFSRFQSSWLMSAIFMLTYGWLLAGMIDMAITYRRIKKRYQAKHPGAEFPRGSGWYAGVRAFQIRRTRVPRPRVKRGEFPG</sequence>
<evidence type="ECO:0000313" key="3">
    <source>
        <dbReference type="EMBL" id="GMA19390.1"/>
    </source>
</evidence>
<protein>
    <recommendedName>
        <fullName evidence="5">DUF3043 domain-containing protein</fullName>
    </recommendedName>
</protein>
<comment type="caution">
    <text evidence="3">The sequence shown here is derived from an EMBL/GenBank/DDBJ whole genome shotgun (WGS) entry which is preliminary data.</text>
</comment>
<keyword evidence="2" id="KW-1133">Transmembrane helix</keyword>
<dbReference type="Proteomes" id="UP001157109">
    <property type="component" value="Unassembled WGS sequence"/>
</dbReference>
<reference evidence="4" key="1">
    <citation type="journal article" date="2019" name="Int. J. Syst. Evol. Microbiol.">
        <title>The Global Catalogue of Microorganisms (GCM) 10K type strain sequencing project: providing services to taxonomists for standard genome sequencing and annotation.</title>
        <authorList>
            <consortium name="The Broad Institute Genomics Platform"/>
            <consortium name="The Broad Institute Genome Sequencing Center for Infectious Disease"/>
            <person name="Wu L."/>
            <person name="Ma J."/>
        </authorList>
    </citation>
    <scope>NUCLEOTIDE SEQUENCE [LARGE SCALE GENOMIC DNA]</scope>
    <source>
        <strain evidence="4">NBRC 105830</strain>
    </source>
</reference>
<feature type="transmembrane region" description="Helical" evidence="2">
    <location>
        <begin position="103"/>
        <end position="122"/>
    </location>
</feature>
<dbReference type="RefSeq" id="WP_241444801.1">
    <property type="nucleotide sequence ID" value="NZ_BSUJ01000001.1"/>
</dbReference>
<accession>A0ABQ6HLT2</accession>
<evidence type="ECO:0000256" key="1">
    <source>
        <dbReference type="SAM" id="MobiDB-lite"/>
    </source>
</evidence>
<feature type="transmembrane region" description="Helical" evidence="2">
    <location>
        <begin position="128"/>
        <end position="150"/>
    </location>
</feature>
<keyword evidence="2" id="KW-0812">Transmembrane</keyword>